<sequence>MLSVPRILDIRPRCAAQGTYATVFAMFWIVAGAVLVVSGLAIAATAARGARRVGSTGANGMAIAVGGGLVIWGAIALTIGLLTQD</sequence>
<evidence type="ECO:0000313" key="3">
    <source>
        <dbReference type="Proteomes" id="UP000316659"/>
    </source>
</evidence>
<dbReference type="Proteomes" id="UP000316659">
    <property type="component" value="Unassembled WGS sequence"/>
</dbReference>
<keyword evidence="1" id="KW-1133">Transmembrane helix</keyword>
<accession>A0A4Y4E1W4</accession>
<name>A0A4Y4E1W4_CELCE</name>
<reference evidence="2 3" key="1">
    <citation type="submission" date="2019-06" db="EMBL/GenBank/DDBJ databases">
        <title>Whole genome shotgun sequence of Cellulosimicrobium cellulans NBRC 15516.</title>
        <authorList>
            <person name="Hosoyama A."/>
            <person name="Uohara A."/>
            <person name="Ohji S."/>
            <person name="Ichikawa N."/>
        </authorList>
    </citation>
    <scope>NUCLEOTIDE SEQUENCE [LARGE SCALE GENOMIC DNA]</scope>
    <source>
        <strain evidence="2 3">NBRC 15516</strain>
    </source>
</reference>
<evidence type="ECO:0000313" key="2">
    <source>
        <dbReference type="EMBL" id="GED10014.1"/>
    </source>
</evidence>
<proteinExistence type="predicted"/>
<dbReference type="AlphaFoldDB" id="A0A4Y4E1W4"/>
<comment type="caution">
    <text evidence="2">The sequence shown here is derived from an EMBL/GenBank/DDBJ whole genome shotgun (WGS) entry which is preliminary data.</text>
</comment>
<organism evidence="2 3">
    <name type="scientific">Cellulosimicrobium cellulans</name>
    <name type="common">Arthrobacter luteus</name>
    <dbReference type="NCBI Taxonomy" id="1710"/>
    <lineage>
        <taxon>Bacteria</taxon>
        <taxon>Bacillati</taxon>
        <taxon>Actinomycetota</taxon>
        <taxon>Actinomycetes</taxon>
        <taxon>Micrococcales</taxon>
        <taxon>Promicromonosporaceae</taxon>
        <taxon>Cellulosimicrobium</taxon>
    </lineage>
</organism>
<keyword evidence="1" id="KW-0812">Transmembrane</keyword>
<keyword evidence="1" id="KW-0472">Membrane</keyword>
<feature type="transmembrane region" description="Helical" evidence="1">
    <location>
        <begin position="20"/>
        <end position="46"/>
    </location>
</feature>
<feature type="transmembrane region" description="Helical" evidence="1">
    <location>
        <begin position="58"/>
        <end position="82"/>
    </location>
</feature>
<gene>
    <name evidence="2" type="ORF">CCE02nite_20130</name>
</gene>
<evidence type="ECO:0000256" key="1">
    <source>
        <dbReference type="SAM" id="Phobius"/>
    </source>
</evidence>
<protein>
    <submittedName>
        <fullName evidence="2">Uncharacterized protein</fullName>
    </submittedName>
</protein>
<dbReference type="EMBL" id="BJNZ01000010">
    <property type="protein sequence ID" value="GED10014.1"/>
    <property type="molecule type" value="Genomic_DNA"/>
</dbReference>